<evidence type="ECO:0000259" key="1">
    <source>
        <dbReference type="Pfam" id="PF21834"/>
    </source>
</evidence>
<name>A0A081RE38_SPHCR</name>
<organism evidence="2 3">
    <name type="scientific">Sphingobium chlorophenolicum</name>
    <dbReference type="NCBI Taxonomy" id="46429"/>
    <lineage>
        <taxon>Bacteria</taxon>
        <taxon>Pseudomonadati</taxon>
        <taxon>Pseudomonadota</taxon>
        <taxon>Alphaproteobacteria</taxon>
        <taxon>Sphingomonadales</taxon>
        <taxon>Sphingomonadaceae</taxon>
        <taxon>Sphingobium</taxon>
    </lineage>
</organism>
<sequence length="79" mass="9099">MPIFHIHLHNDEDVIDEAGQEFADAASAKAHAVRSGREIIAEHVLYGRPINLNHRLVVEDNRRQRLETVYFRDLLNIDG</sequence>
<gene>
    <name evidence="2" type="ORF">BV95_02325</name>
</gene>
<comment type="caution">
    <text evidence="2">The sequence shown here is derived from an EMBL/GenBank/DDBJ whole genome shotgun (WGS) entry which is preliminary data.</text>
</comment>
<dbReference type="InterPro" id="IPR054189">
    <property type="entry name" value="DUF6894"/>
</dbReference>
<proteinExistence type="predicted"/>
<dbReference type="Pfam" id="PF21834">
    <property type="entry name" value="DUF6894"/>
    <property type="match status" value="1"/>
</dbReference>
<dbReference type="RefSeq" id="WP_062792068.1">
    <property type="nucleotide sequence ID" value="NZ_JFHR01000023.1"/>
</dbReference>
<dbReference type="AlphaFoldDB" id="A0A081RE38"/>
<dbReference type="Proteomes" id="UP000028411">
    <property type="component" value="Unassembled WGS sequence"/>
</dbReference>
<accession>A0A081RE38</accession>
<evidence type="ECO:0000313" key="2">
    <source>
        <dbReference type="EMBL" id="KEQ53461.1"/>
    </source>
</evidence>
<dbReference type="EMBL" id="JFHR01000023">
    <property type="protein sequence ID" value="KEQ53461.1"/>
    <property type="molecule type" value="Genomic_DNA"/>
</dbReference>
<dbReference type="OrthoDB" id="7476020at2"/>
<evidence type="ECO:0000313" key="3">
    <source>
        <dbReference type="Proteomes" id="UP000028411"/>
    </source>
</evidence>
<reference evidence="2 3" key="1">
    <citation type="submission" date="2014-02" db="EMBL/GenBank/DDBJ databases">
        <title>Whole genome sequence of Sphingobium chlorophenolicum NBRC 16172.</title>
        <authorList>
            <person name="Gan H.M."/>
            <person name="Gan H.Y."/>
            <person name="Chew T.H."/>
            <person name="Savka M.A."/>
        </authorList>
    </citation>
    <scope>NUCLEOTIDE SEQUENCE [LARGE SCALE GENOMIC DNA]</scope>
    <source>
        <strain evidence="2 3">NBRC 16172</strain>
    </source>
</reference>
<protein>
    <recommendedName>
        <fullName evidence="1">DUF6894 domain-containing protein</fullName>
    </recommendedName>
</protein>
<feature type="domain" description="DUF6894" evidence="1">
    <location>
        <begin position="4"/>
        <end position="71"/>
    </location>
</feature>